<accession>A0A0B5D1Q3</accession>
<dbReference type="OrthoDB" id="9770043at2"/>
<gene>
    <name evidence="3" type="ORF">B842_04720</name>
</gene>
<reference evidence="3 4" key="1">
    <citation type="submission" date="2013-04" db="EMBL/GenBank/DDBJ databases">
        <title>Complete genome sequence of Corynebacterium humireducens DSM 45392(T), isolated from a wastewater-fed microbial fuel cell.</title>
        <authorList>
            <person name="Ruckert C."/>
            <person name="Albersmeier A."/>
            <person name="Kalinowski J."/>
        </authorList>
    </citation>
    <scope>NUCLEOTIDE SEQUENCE [LARGE SCALE GENOMIC DNA]</scope>
    <source>
        <strain evidence="4">MFC-5</strain>
    </source>
</reference>
<feature type="signal peptide" evidence="1">
    <location>
        <begin position="1"/>
        <end position="22"/>
    </location>
</feature>
<evidence type="ECO:0000259" key="2">
    <source>
        <dbReference type="Pfam" id="PF07995"/>
    </source>
</evidence>
<dbReference type="Gene3D" id="2.120.10.30">
    <property type="entry name" value="TolB, C-terminal domain"/>
    <property type="match status" value="1"/>
</dbReference>
<organism evidence="3 4">
    <name type="scientific">Corynebacterium humireducens NBRC 106098 = DSM 45392</name>
    <dbReference type="NCBI Taxonomy" id="1223515"/>
    <lineage>
        <taxon>Bacteria</taxon>
        <taxon>Bacillati</taxon>
        <taxon>Actinomycetota</taxon>
        <taxon>Actinomycetes</taxon>
        <taxon>Mycobacteriales</taxon>
        <taxon>Corynebacteriaceae</taxon>
        <taxon>Corynebacterium</taxon>
    </lineage>
</organism>
<dbReference type="KEGG" id="chm:B842_04720"/>
<dbReference type="HOGENOM" id="CLU_012253_1_1_11"/>
<protein>
    <submittedName>
        <fullName evidence="3">Soluble aldose sugar dehydrogenase</fullName>
    </submittedName>
</protein>
<proteinExistence type="predicted"/>
<dbReference type="AlphaFoldDB" id="A0A0B5D1Q3"/>
<feature type="chain" id="PRO_5002113439" evidence="1">
    <location>
        <begin position="23"/>
        <end position="397"/>
    </location>
</feature>
<dbReference type="InterPro" id="IPR011041">
    <property type="entry name" value="Quinoprot_gluc/sorb_DH_b-prop"/>
</dbReference>
<name>A0A0B5D1Q3_9CORY</name>
<dbReference type="PANTHER" id="PTHR19328">
    <property type="entry name" value="HEDGEHOG-INTERACTING PROTEIN"/>
    <property type="match status" value="1"/>
</dbReference>
<feature type="domain" description="Glucose/Sorbosone dehydrogenase" evidence="2">
    <location>
        <begin position="77"/>
        <end position="392"/>
    </location>
</feature>
<dbReference type="EMBL" id="CP005286">
    <property type="protein sequence ID" value="AJE32795.1"/>
    <property type="molecule type" value="Genomic_DNA"/>
</dbReference>
<evidence type="ECO:0000313" key="4">
    <source>
        <dbReference type="Proteomes" id="UP000031524"/>
    </source>
</evidence>
<keyword evidence="1" id="KW-0732">Signal</keyword>
<dbReference type="RefSeq" id="WP_040085475.1">
    <property type="nucleotide sequence ID" value="NZ_BCSU01000007.1"/>
</dbReference>
<dbReference type="Proteomes" id="UP000031524">
    <property type="component" value="Chromosome"/>
</dbReference>
<dbReference type="PANTHER" id="PTHR19328:SF75">
    <property type="entry name" value="ALDOSE SUGAR DEHYDROGENASE YLII"/>
    <property type="match status" value="1"/>
</dbReference>
<evidence type="ECO:0000256" key="1">
    <source>
        <dbReference type="SAM" id="SignalP"/>
    </source>
</evidence>
<dbReference type="InterPro" id="IPR012938">
    <property type="entry name" value="Glc/Sorbosone_DH"/>
</dbReference>
<dbReference type="PROSITE" id="PS51257">
    <property type="entry name" value="PROKAR_LIPOPROTEIN"/>
    <property type="match status" value="1"/>
</dbReference>
<dbReference type="SUPFAM" id="SSF50952">
    <property type="entry name" value="Soluble quinoprotein glucose dehydrogenase"/>
    <property type="match status" value="1"/>
</dbReference>
<dbReference type="Pfam" id="PF07995">
    <property type="entry name" value="GSDH"/>
    <property type="match status" value="1"/>
</dbReference>
<dbReference type="InterPro" id="IPR011042">
    <property type="entry name" value="6-blade_b-propeller_TolB-like"/>
</dbReference>
<evidence type="ECO:0000313" key="3">
    <source>
        <dbReference type="EMBL" id="AJE32795.1"/>
    </source>
</evidence>
<sequence>MRRILALSLSAVLLSGCTSEPAEVPPPTEGATVSPATVDPELVEEEEEGAEVAGTPEPVALDDATREFTVDEHGSFNTGWAMTFLPGTDHLLIAERRGALQLRDQTTGKVTEVTGLPPVHAQGQAGMHDIIPGPTFEQDGMVYLSWVRSHTNGAQGVVGRAYLDMDRHQLTGLQEIWEQTPAAGNGHLSLRLLIDDGHLYVTSGDRQEMTPAQENDTNLGSVLRLTLDGQPAPGNPWDTEQWTMGHRNALGIDTDDQGRIWVSEMGPQGGDELNLLVEGDNYGWPEASMGVHYNNDPIPDHSDDDGFHGPAAWWVPSISPGNLLIYSGELFDGWSNSALLGGLSGEKIVRVELGEPATVVDEWEMGARIRALAEAPDGAIWVLEDGPAGRLLELRPA</sequence>
<keyword evidence="4" id="KW-1185">Reference proteome</keyword>